<dbReference type="InterPro" id="IPR013320">
    <property type="entry name" value="ConA-like_dom_sf"/>
</dbReference>
<evidence type="ECO:0000259" key="4">
    <source>
        <dbReference type="PROSITE" id="PS50188"/>
    </source>
</evidence>
<dbReference type="EMBL" id="RJVU01058851">
    <property type="protein sequence ID" value="ROJ91781.1"/>
    <property type="molecule type" value="Genomic_DNA"/>
</dbReference>
<keyword evidence="6" id="KW-1185">Reference proteome</keyword>
<dbReference type="Gene3D" id="2.60.120.920">
    <property type="match status" value="1"/>
</dbReference>
<protein>
    <submittedName>
        <fullName evidence="5">Stonustoxin subunit beta</fullName>
    </submittedName>
</protein>
<comment type="caution">
    <text evidence="5">The sequence shown here is derived from an EMBL/GenBank/DDBJ whole genome shotgun (WGS) entry which is preliminary data.</text>
</comment>
<dbReference type="Proteomes" id="UP000281406">
    <property type="component" value="Unassembled WGS sequence"/>
</dbReference>
<dbReference type="InterPro" id="IPR043136">
    <property type="entry name" value="B30.2/SPRY_sf"/>
</dbReference>
<evidence type="ECO:0000313" key="6">
    <source>
        <dbReference type="Proteomes" id="UP000281406"/>
    </source>
</evidence>
<dbReference type="SUPFAM" id="SSF49899">
    <property type="entry name" value="Concanavalin A-like lectins/glucanases"/>
    <property type="match status" value="1"/>
</dbReference>
<keyword evidence="1" id="KW-0479">Metal-binding</keyword>
<dbReference type="InterPro" id="IPR003877">
    <property type="entry name" value="SPRY_dom"/>
</dbReference>
<dbReference type="SMART" id="SM00589">
    <property type="entry name" value="PRY"/>
    <property type="match status" value="1"/>
</dbReference>
<evidence type="ECO:0000313" key="5">
    <source>
        <dbReference type="EMBL" id="ROJ91781.1"/>
    </source>
</evidence>
<dbReference type="Pfam" id="PF13765">
    <property type="entry name" value="PRY"/>
    <property type="match status" value="1"/>
</dbReference>
<accession>A0A3N0XWT5</accession>
<dbReference type="InterPro" id="IPR003879">
    <property type="entry name" value="Butyrophylin_SPRY"/>
</dbReference>
<organism evidence="5 6">
    <name type="scientific">Anabarilius grahami</name>
    <name type="common">Kanglang fish</name>
    <name type="synonym">Barilius grahami</name>
    <dbReference type="NCBI Taxonomy" id="495550"/>
    <lineage>
        <taxon>Eukaryota</taxon>
        <taxon>Metazoa</taxon>
        <taxon>Chordata</taxon>
        <taxon>Craniata</taxon>
        <taxon>Vertebrata</taxon>
        <taxon>Euteleostomi</taxon>
        <taxon>Actinopterygii</taxon>
        <taxon>Neopterygii</taxon>
        <taxon>Teleostei</taxon>
        <taxon>Ostariophysi</taxon>
        <taxon>Cypriniformes</taxon>
        <taxon>Xenocyprididae</taxon>
        <taxon>Xenocypridinae</taxon>
        <taxon>Xenocypridinae incertae sedis</taxon>
        <taxon>Anabarilius</taxon>
    </lineage>
</organism>
<dbReference type="InterPro" id="IPR051051">
    <property type="entry name" value="E3_ubiq-ligase_TRIM/RNF"/>
</dbReference>
<gene>
    <name evidence="5" type="ORF">DPX16_1206</name>
</gene>
<name>A0A3N0XWT5_ANAGA</name>
<dbReference type="InterPro" id="IPR006574">
    <property type="entry name" value="PRY"/>
</dbReference>
<dbReference type="CDD" id="cd16040">
    <property type="entry name" value="SPRY_PRY_SNTX"/>
    <property type="match status" value="1"/>
</dbReference>
<dbReference type="SMART" id="SM00449">
    <property type="entry name" value="SPRY"/>
    <property type="match status" value="1"/>
</dbReference>
<dbReference type="PANTHER" id="PTHR25465">
    <property type="entry name" value="B-BOX DOMAIN CONTAINING"/>
    <property type="match status" value="1"/>
</dbReference>
<dbReference type="GO" id="GO:0008270">
    <property type="term" value="F:zinc ion binding"/>
    <property type="evidence" value="ECO:0007669"/>
    <property type="project" value="UniProtKB-KW"/>
</dbReference>
<dbReference type="PRINTS" id="PR01407">
    <property type="entry name" value="BUTYPHLNCDUF"/>
</dbReference>
<dbReference type="InterPro" id="IPR001870">
    <property type="entry name" value="B30.2/SPRY"/>
</dbReference>
<dbReference type="PROSITE" id="PS50188">
    <property type="entry name" value="B302_SPRY"/>
    <property type="match status" value="1"/>
</dbReference>
<evidence type="ECO:0000256" key="2">
    <source>
        <dbReference type="ARBA" id="ARBA00022771"/>
    </source>
</evidence>
<proteinExistence type="predicted"/>
<sequence>ENTTYVCVFSSVDHGGEFRITSRLHKYACDLTLDPNTADTKLVLSEENRKVTRVEENQSYPDHPERFEVHPQVLCRESLTGRCYWEAEWSGYNAEISVTYKGIQRKGGHDCMFGHNEKSWSLICCDYSLTVYHNKKDNVVSVGPGSKKVGVYVDVSAGTLSFYSVSDTHTLTHLHTFNTTFTEALYAGFSVYYSVSLCHIK</sequence>
<feature type="non-terminal residue" evidence="5">
    <location>
        <position position="1"/>
    </location>
</feature>
<feature type="domain" description="B30.2/SPRY" evidence="4">
    <location>
        <begin position="11"/>
        <end position="201"/>
    </location>
</feature>
<dbReference type="FunFam" id="2.60.120.920:FF:000037">
    <property type="entry name" value="Si:dkey-191j3.2"/>
    <property type="match status" value="1"/>
</dbReference>
<evidence type="ECO:0000256" key="1">
    <source>
        <dbReference type="ARBA" id="ARBA00022723"/>
    </source>
</evidence>
<dbReference type="AlphaFoldDB" id="A0A3N0XWT5"/>
<keyword evidence="2" id="KW-0863">Zinc-finger</keyword>
<dbReference type="PANTHER" id="PTHR25465:SF5">
    <property type="entry name" value="E3 UBIQUITIN_ISG15 LIGASE TRIM25-RELATED"/>
    <property type="match status" value="1"/>
</dbReference>
<dbReference type="GO" id="GO:0005737">
    <property type="term" value="C:cytoplasm"/>
    <property type="evidence" value="ECO:0007669"/>
    <property type="project" value="UniProtKB-ARBA"/>
</dbReference>
<reference evidence="5 6" key="1">
    <citation type="submission" date="2018-10" db="EMBL/GenBank/DDBJ databases">
        <title>Genome assembly for a Yunnan-Guizhou Plateau 3E fish, Anabarilius grahami (Regan), and its evolutionary and genetic applications.</title>
        <authorList>
            <person name="Jiang W."/>
        </authorList>
    </citation>
    <scope>NUCLEOTIDE SEQUENCE [LARGE SCALE GENOMIC DNA]</scope>
    <source>
        <strain evidence="5">AG-KIZ</strain>
        <tissue evidence="5">Muscle</tissue>
    </source>
</reference>
<dbReference type="OrthoDB" id="9903688at2759"/>
<dbReference type="Pfam" id="PF00622">
    <property type="entry name" value="SPRY"/>
    <property type="match status" value="1"/>
</dbReference>
<evidence type="ECO:0000256" key="3">
    <source>
        <dbReference type="ARBA" id="ARBA00022833"/>
    </source>
</evidence>
<keyword evidence="3" id="KW-0862">Zinc</keyword>